<accession>G0N9F5</accession>
<evidence type="ECO:0000313" key="1">
    <source>
        <dbReference type="EMBL" id="EGT55691.1"/>
    </source>
</evidence>
<evidence type="ECO:0000313" key="2">
    <source>
        <dbReference type="Proteomes" id="UP000008068"/>
    </source>
</evidence>
<sequence length="107" mass="11797">MCSKIEEISTESIHLVLTGFEEFDLAIKGSNLTEEKSFGGASFSNRNGLVEEVEGIGRTYQKYCLTTRNEKVYIGKVHVKMLPSSFNCSSRSVLSITYISCPGITCS</sequence>
<dbReference type="HOGENOM" id="CLU_2212278_0_0_1"/>
<gene>
    <name evidence="1" type="ORF">CAEBREN_31085</name>
</gene>
<reference evidence="2" key="1">
    <citation type="submission" date="2011-07" db="EMBL/GenBank/DDBJ databases">
        <authorList>
            <consortium name="Caenorhabditis brenneri Sequencing and Analysis Consortium"/>
            <person name="Wilson R.K."/>
        </authorList>
    </citation>
    <scope>NUCLEOTIDE SEQUENCE [LARGE SCALE GENOMIC DNA]</scope>
    <source>
        <strain evidence="2">PB2801</strain>
    </source>
</reference>
<organism evidence="2">
    <name type="scientific">Caenorhabditis brenneri</name>
    <name type="common">Nematode worm</name>
    <dbReference type="NCBI Taxonomy" id="135651"/>
    <lineage>
        <taxon>Eukaryota</taxon>
        <taxon>Metazoa</taxon>
        <taxon>Ecdysozoa</taxon>
        <taxon>Nematoda</taxon>
        <taxon>Chromadorea</taxon>
        <taxon>Rhabditida</taxon>
        <taxon>Rhabditina</taxon>
        <taxon>Rhabditomorpha</taxon>
        <taxon>Rhabditoidea</taxon>
        <taxon>Rhabditidae</taxon>
        <taxon>Peloderinae</taxon>
        <taxon>Caenorhabditis</taxon>
    </lineage>
</organism>
<keyword evidence="2" id="KW-1185">Reference proteome</keyword>
<dbReference type="InParanoid" id="G0N9F5"/>
<dbReference type="Proteomes" id="UP000008068">
    <property type="component" value="Unassembled WGS sequence"/>
</dbReference>
<name>G0N9F5_CAEBE</name>
<protein>
    <submittedName>
        <fullName evidence="1">Uncharacterized protein</fullName>
    </submittedName>
</protein>
<dbReference type="AlphaFoldDB" id="G0N9F5"/>
<dbReference type="EMBL" id="GL379852">
    <property type="protein sequence ID" value="EGT55691.1"/>
    <property type="molecule type" value="Genomic_DNA"/>
</dbReference>
<proteinExistence type="predicted"/>